<dbReference type="AlphaFoldDB" id="A0A413YVX4"/>
<dbReference type="EMBL" id="QSHM01000007">
    <property type="protein sequence ID" value="RHC13224.1"/>
    <property type="molecule type" value="Genomic_DNA"/>
</dbReference>
<comment type="caution">
    <text evidence="1">The sequence shown here is derived from an EMBL/GenBank/DDBJ whole genome shotgun (WGS) entry which is preliminary data.</text>
</comment>
<organism evidence="1 2">
    <name type="scientific">Lachnospira eligens</name>
    <dbReference type="NCBI Taxonomy" id="39485"/>
    <lineage>
        <taxon>Bacteria</taxon>
        <taxon>Bacillati</taxon>
        <taxon>Bacillota</taxon>
        <taxon>Clostridia</taxon>
        <taxon>Lachnospirales</taxon>
        <taxon>Lachnospiraceae</taxon>
        <taxon>Lachnospira</taxon>
    </lineage>
</organism>
<reference evidence="1 2" key="1">
    <citation type="submission" date="2018-08" db="EMBL/GenBank/DDBJ databases">
        <title>A genome reference for cultivated species of the human gut microbiota.</title>
        <authorList>
            <person name="Zou Y."/>
            <person name="Xue W."/>
            <person name="Luo G."/>
        </authorList>
    </citation>
    <scope>NUCLEOTIDE SEQUENCE [LARGE SCALE GENOMIC DNA]</scope>
    <source>
        <strain evidence="1 2">AM37-3BH</strain>
    </source>
</reference>
<accession>A0A413YVX4</accession>
<gene>
    <name evidence="1" type="ORF">DW858_07790</name>
</gene>
<protein>
    <submittedName>
        <fullName evidence="1">Uncharacterized protein</fullName>
    </submittedName>
</protein>
<evidence type="ECO:0000313" key="1">
    <source>
        <dbReference type="EMBL" id="RHC13224.1"/>
    </source>
</evidence>
<proteinExistence type="predicted"/>
<sequence length="235" mass="27651">MNKDYGIIMGYFNRKNFDRERLEKSCDFDNLTMTKDITKDITKLLADEGYKKSESQSAIRQFVRFVKSRSGSGEITWEGLIKDLKNLDLAESKFSIRAQNFGKAYWEVFFDHFNIEECEDENVKLTFDHEYYYETENERAWEVLDKYGIDGDVPMEKILSIISDKWSDLSDEEKDELISAFSVPTTTHYVDKSRMVILKEDIEKISRTDADLVPQMGLRNYTITFTNGENVYLRF</sequence>
<name>A0A413YVX4_9FIRM</name>
<dbReference type="RefSeq" id="WP_118008847.1">
    <property type="nucleotide sequence ID" value="NZ_QSBA01000003.1"/>
</dbReference>
<evidence type="ECO:0000313" key="2">
    <source>
        <dbReference type="Proteomes" id="UP000285844"/>
    </source>
</evidence>
<dbReference type="Proteomes" id="UP000285844">
    <property type="component" value="Unassembled WGS sequence"/>
</dbReference>